<dbReference type="EMBL" id="KB705877">
    <property type="protein sequence ID" value="EMR70386.1"/>
    <property type="molecule type" value="Genomic_DNA"/>
</dbReference>
<protein>
    <submittedName>
        <fullName evidence="2">Putative increased loss of mitochondrial dna protein 1 protein</fullName>
    </submittedName>
</protein>
<evidence type="ECO:0000313" key="3">
    <source>
        <dbReference type="Proteomes" id="UP000012174"/>
    </source>
</evidence>
<dbReference type="OrthoDB" id="5299849at2759"/>
<evidence type="ECO:0000313" key="2">
    <source>
        <dbReference type="EMBL" id="EMR70386.1"/>
    </source>
</evidence>
<proteinExistence type="predicted"/>
<organism evidence="2 3">
    <name type="scientific">Eutypa lata (strain UCR-EL1)</name>
    <name type="common">Grapevine dieback disease fungus</name>
    <name type="synonym">Eutypa armeniacae</name>
    <dbReference type="NCBI Taxonomy" id="1287681"/>
    <lineage>
        <taxon>Eukaryota</taxon>
        <taxon>Fungi</taxon>
        <taxon>Dikarya</taxon>
        <taxon>Ascomycota</taxon>
        <taxon>Pezizomycotina</taxon>
        <taxon>Sordariomycetes</taxon>
        <taxon>Xylariomycetidae</taxon>
        <taxon>Xylariales</taxon>
        <taxon>Diatrypaceae</taxon>
        <taxon>Eutypa</taxon>
    </lineage>
</organism>
<dbReference type="PANTHER" id="PTHR28029">
    <property type="entry name" value="PROTEIN ILM1"/>
    <property type="match status" value="1"/>
</dbReference>
<name>M7TKB5_EUTLA</name>
<dbReference type="InterPro" id="IPR018815">
    <property type="entry name" value="Incr_loss_mito_DNA_1"/>
</dbReference>
<dbReference type="Pfam" id="PF10311">
    <property type="entry name" value="Ilm1"/>
    <property type="match status" value="1"/>
</dbReference>
<accession>M7TKB5</accession>
<dbReference type="AlphaFoldDB" id="M7TKB5"/>
<feature type="transmembrane region" description="Helical" evidence="1">
    <location>
        <begin position="9"/>
        <end position="30"/>
    </location>
</feature>
<sequence length="189" mass="20596">MAIISSKTLIATIALLHITLAFFFVTNPAIIEDQSLVYVIGEAMGMPQAGTAFSTPSPASALAGVVLLLLGLTDLVTLSTPEESWLLSHWPFQAPLRAFFFALLAVFAVLTNPAARSDPASRLSHPRAPWVGSAYGTAAGGAEALRNRVSFTFAFVEFVVWYWLWNVVREEANALAAQKIEKLERERMD</sequence>
<feature type="transmembrane region" description="Helical" evidence="1">
    <location>
        <begin position="98"/>
        <end position="115"/>
    </location>
</feature>
<dbReference type="PANTHER" id="PTHR28029:SF1">
    <property type="entry name" value="PROTEIN ILM1"/>
    <property type="match status" value="1"/>
</dbReference>
<evidence type="ECO:0000256" key="1">
    <source>
        <dbReference type="SAM" id="Phobius"/>
    </source>
</evidence>
<reference evidence="3" key="1">
    <citation type="journal article" date="2013" name="Genome Announc.">
        <title>Draft genome sequence of the grapevine dieback fungus Eutypa lata UCR-EL1.</title>
        <authorList>
            <person name="Blanco-Ulate B."/>
            <person name="Rolshausen P.E."/>
            <person name="Cantu D."/>
        </authorList>
    </citation>
    <scope>NUCLEOTIDE SEQUENCE [LARGE SCALE GENOMIC DNA]</scope>
    <source>
        <strain evidence="3">UCR-EL1</strain>
    </source>
</reference>
<dbReference type="eggNOG" id="ENOG502RZTE">
    <property type="taxonomic scope" value="Eukaryota"/>
</dbReference>
<dbReference type="KEGG" id="ela:UCREL1_2574"/>
<dbReference type="HOGENOM" id="CLU_113779_0_0_1"/>
<dbReference type="OMA" id="FWLWIFI"/>
<keyword evidence="1" id="KW-1133">Transmembrane helix</keyword>
<keyword evidence="3" id="KW-1185">Reference proteome</keyword>
<keyword evidence="1" id="KW-0472">Membrane</keyword>
<dbReference type="Proteomes" id="UP000012174">
    <property type="component" value="Unassembled WGS sequence"/>
</dbReference>
<gene>
    <name evidence="2" type="ORF">UCREL1_2574</name>
</gene>
<feature type="transmembrane region" description="Helical" evidence="1">
    <location>
        <begin position="60"/>
        <end position="78"/>
    </location>
</feature>
<keyword evidence="1" id="KW-0812">Transmembrane</keyword>